<evidence type="ECO:0000256" key="6">
    <source>
        <dbReference type="ARBA" id="ARBA00022771"/>
    </source>
</evidence>
<dbReference type="InterPro" id="IPR013083">
    <property type="entry name" value="Znf_RING/FYVE/PHD"/>
</dbReference>
<keyword evidence="8" id="KW-0862">Zinc</keyword>
<dbReference type="PANTHER" id="PTHR22937:SF199">
    <property type="entry name" value="RING-TYPE E3 UBIQUITIN TRANSFERASE"/>
    <property type="match status" value="1"/>
</dbReference>
<evidence type="ECO:0000256" key="8">
    <source>
        <dbReference type="ARBA" id="ARBA00022833"/>
    </source>
</evidence>
<evidence type="ECO:0000256" key="9">
    <source>
        <dbReference type="PROSITE-ProRule" id="PRU00175"/>
    </source>
</evidence>
<dbReference type="InterPro" id="IPR001841">
    <property type="entry name" value="Znf_RING"/>
</dbReference>
<dbReference type="Pfam" id="PF13639">
    <property type="entry name" value="zf-RING_2"/>
    <property type="match status" value="1"/>
</dbReference>
<evidence type="ECO:0000256" key="1">
    <source>
        <dbReference type="ARBA" id="ARBA00000900"/>
    </source>
</evidence>
<evidence type="ECO:0000313" key="12">
    <source>
        <dbReference type="EMBL" id="KAJ7952838.1"/>
    </source>
</evidence>
<name>A0AAD7L7V5_QUISA</name>
<dbReference type="SUPFAM" id="SSF57850">
    <property type="entry name" value="RING/U-box"/>
    <property type="match status" value="1"/>
</dbReference>
<feature type="compositionally biased region" description="Polar residues" evidence="10">
    <location>
        <begin position="1"/>
        <end position="24"/>
    </location>
</feature>
<dbReference type="KEGG" id="qsa:O6P43_024621"/>
<dbReference type="PROSITE" id="PS50089">
    <property type="entry name" value="ZF_RING_2"/>
    <property type="match status" value="1"/>
</dbReference>
<dbReference type="AlphaFoldDB" id="A0AAD7L7V5"/>
<sequence>MMTNQGWSQSSSNSDTQNEVSPQESFGVLALLSSPSALTGTGQRSPERHPESICYPLQGSVNIIPSNGHGVGLSPRCIDVNEGNTNSADQDTPLHLTPHSFESDGTEDQNLPARNSSASLVITSGVENNVLEGHSADRRCLPCKRKAPENAFRGLSIGESSSSAFQTGNHRRKAIPSQDNANSILNISTPYMNPPNVSHHQQLDVRVGSDILGAVSSMQQQLDVRVGSDILGAVSSMQHTFNEARQAESFQGNTHRQTAANLEGLMPPSIFSATTRNSRFQLLSQPTMFSQYHPCANLSLGQVPLIATPPVQPFMHVPNSLETMQSSPWIDTTRSRVSMSTTSLAYTENGGYTLGPSEILRNMPRNTTLALEAGRRNWAHNVTNLSFINGTADFAVNVASTSHSGSGSRTQLAHAPTWVPQHNLAEQHAQRLSGIATPISLQPLGQGSDNSFVSGTSAASRPMGISISGGNARTQTLVRSGMATRFESQAGRYPRIHPALWSVATVPRRNRQVAEVQNTLAFLRRGGSLQLEDLMVIDRSLLFNLPEEDDMHDGMRLDIDNMSYEELLALEEQIGNVCVGLSEKAIAAHLRRQKYQFITVETQEKDESCCICQEEYIDGEDLGNLDCGHKFHFTCIKQWLVQKNTCPICKMTALAVTDKDH</sequence>
<protein>
    <recommendedName>
        <fullName evidence="3">RING-type E3 ubiquitin transferase</fullName>
        <ecNumber evidence="3">2.3.2.27</ecNumber>
    </recommendedName>
</protein>
<evidence type="ECO:0000256" key="2">
    <source>
        <dbReference type="ARBA" id="ARBA00004906"/>
    </source>
</evidence>
<evidence type="ECO:0000313" key="13">
    <source>
        <dbReference type="Proteomes" id="UP001163823"/>
    </source>
</evidence>
<keyword evidence="6 9" id="KW-0863">Zinc-finger</keyword>
<dbReference type="GO" id="GO:0043161">
    <property type="term" value="P:proteasome-mediated ubiquitin-dependent protein catabolic process"/>
    <property type="evidence" value="ECO:0007669"/>
    <property type="project" value="UniProtKB-ARBA"/>
</dbReference>
<comment type="caution">
    <text evidence="12">The sequence shown here is derived from an EMBL/GenBank/DDBJ whole genome shotgun (WGS) entry which is preliminary data.</text>
</comment>
<accession>A0AAD7L7V5</accession>
<organism evidence="12 13">
    <name type="scientific">Quillaja saponaria</name>
    <name type="common">Soap bark tree</name>
    <dbReference type="NCBI Taxonomy" id="32244"/>
    <lineage>
        <taxon>Eukaryota</taxon>
        <taxon>Viridiplantae</taxon>
        <taxon>Streptophyta</taxon>
        <taxon>Embryophyta</taxon>
        <taxon>Tracheophyta</taxon>
        <taxon>Spermatophyta</taxon>
        <taxon>Magnoliopsida</taxon>
        <taxon>eudicotyledons</taxon>
        <taxon>Gunneridae</taxon>
        <taxon>Pentapetalae</taxon>
        <taxon>rosids</taxon>
        <taxon>fabids</taxon>
        <taxon>Fabales</taxon>
        <taxon>Quillajaceae</taxon>
        <taxon>Quillaja</taxon>
    </lineage>
</organism>
<evidence type="ECO:0000256" key="4">
    <source>
        <dbReference type="ARBA" id="ARBA00022679"/>
    </source>
</evidence>
<dbReference type="SMART" id="SM00184">
    <property type="entry name" value="RING"/>
    <property type="match status" value="1"/>
</dbReference>
<feature type="region of interest" description="Disordered" evidence="10">
    <location>
        <begin position="82"/>
        <end position="111"/>
    </location>
</feature>
<evidence type="ECO:0000256" key="7">
    <source>
        <dbReference type="ARBA" id="ARBA00022786"/>
    </source>
</evidence>
<evidence type="ECO:0000256" key="10">
    <source>
        <dbReference type="SAM" id="MobiDB-lite"/>
    </source>
</evidence>
<evidence type="ECO:0000256" key="3">
    <source>
        <dbReference type="ARBA" id="ARBA00012483"/>
    </source>
</evidence>
<evidence type="ECO:0000259" key="11">
    <source>
        <dbReference type="PROSITE" id="PS50089"/>
    </source>
</evidence>
<evidence type="ECO:0000256" key="5">
    <source>
        <dbReference type="ARBA" id="ARBA00022723"/>
    </source>
</evidence>
<dbReference type="PANTHER" id="PTHR22937">
    <property type="entry name" value="E3 UBIQUITIN-PROTEIN LIGASE RNF165"/>
    <property type="match status" value="1"/>
</dbReference>
<dbReference type="EC" id="2.3.2.27" evidence="3"/>
<proteinExistence type="predicted"/>
<feature type="domain" description="RING-type" evidence="11">
    <location>
        <begin position="609"/>
        <end position="650"/>
    </location>
</feature>
<comment type="pathway">
    <text evidence="2">Protein modification; protein ubiquitination.</text>
</comment>
<reference evidence="12" key="1">
    <citation type="journal article" date="2023" name="Science">
        <title>Elucidation of the pathway for biosynthesis of saponin adjuvants from the soapbark tree.</title>
        <authorList>
            <person name="Reed J."/>
            <person name="Orme A."/>
            <person name="El-Demerdash A."/>
            <person name="Owen C."/>
            <person name="Martin L.B.B."/>
            <person name="Misra R.C."/>
            <person name="Kikuchi S."/>
            <person name="Rejzek M."/>
            <person name="Martin A.C."/>
            <person name="Harkess A."/>
            <person name="Leebens-Mack J."/>
            <person name="Louveau T."/>
            <person name="Stephenson M.J."/>
            <person name="Osbourn A."/>
        </authorList>
    </citation>
    <scope>NUCLEOTIDE SEQUENCE</scope>
    <source>
        <strain evidence="12">S10</strain>
    </source>
</reference>
<dbReference type="GO" id="GO:0008270">
    <property type="term" value="F:zinc ion binding"/>
    <property type="evidence" value="ECO:0007669"/>
    <property type="project" value="UniProtKB-KW"/>
</dbReference>
<dbReference type="GO" id="GO:0061630">
    <property type="term" value="F:ubiquitin protein ligase activity"/>
    <property type="evidence" value="ECO:0007669"/>
    <property type="project" value="UniProtKB-EC"/>
</dbReference>
<keyword evidence="4" id="KW-0808">Transferase</keyword>
<keyword evidence="7" id="KW-0833">Ubl conjugation pathway</keyword>
<dbReference type="EMBL" id="JARAOO010000010">
    <property type="protein sequence ID" value="KAJ7952837.1"/>
    <property type="molecule type" value="Genomic_DNA"/>
</dbReference>
<keyword evidence="5" id="KW-0479">Metal-binding</keyword>
<keyword evidence="13" id="KW-1185">Reference proteome</keyword>
<comment type="catalytic activity">
    <reaction evidence="1">
        <text>S-ubiquitinyl-[E2 ubiquitin-conjugating enzyme]-L-cysteine + [acceptor protein]-L-lysine = [E2 ubiquitin-conjugating enzyme]-L-cysteine + N(6)-ubiquitinyl-[acceptor protein]-L-lysine.</text>
        <dbReference type="EC" id="2.3.2.27"/>
    </reaction>
</comment>
<dbReference type="FunFam" id="3.30.40.10:FF:000309">
    <property type="entry name" value="E3 ubiquitin-protein ligase MBR2"/>
    <property type="match status" value="1"/>
</dbReference>
<dbReference type="InterPro" id="IPR045191">
    <property type="entry name" value="MBR1/2-like"/>
</dbReference>
<dbReference type="EMBL" id="JARAOO010000010">
    <property type="protein sequence ID" value="KAJ7952838.1"/>
    <property type="molecule type" value="Genomic_DNA"/>
</dbReference>
<dbReference type="GO" id="GO:0010228">
    <property type="term" value="P:vegetative to reproductive phase transition of meristem"/>
    <property type="evidence" value="ECO:0007669"/>
    <property type="project" value="UniProtKB-ARBA"/>
</dbReference>
<gene>
    <name evidence="12" type="ORF">O6P43_024621</name>
</gene>
<dbReference type="Proteomes" id="UP001163823">
    <property type="component" value="Chromosome 10"/>
</dbReference>
<feature type="region of interest" description="Disordered" evidence="10">
    <location>
        <begin position="1"/>
        <end position="25"/>
    </location>
</feature>
<dbReference type="Gene3D" id="3.30.40.10">
    <property type="entry name" value="Zinc/RING finger domain, C3HC4 (zinc finger)"/>
    <property type="match status" value="1"/>
</dbReference>